<keyword evidence="2" id="KW-1185">Reference proteome</keyword>
<evidence type="ECO:0000313" key="2">
    <source>
        <dbReference type="Proteomes" id="UP001219518"/>
    </source>
</evidence>
<evidence type="ECO:0000313" key="1">
    <source>
        <dbReference type="EMBL" id="KAK3918483.1"/>
    </source>
</evidence>
<organism evidence="1 2">
    <name type="scientific">Frankliniella fusca</name>
    <dbReference type="NCBI Taxonomy" id="407009"/>
    <lineage>
        <taxon>Eukaryota</taxon>
        <taxon>Metazoa</taxon>
        <taxon>Ecdysozoa</taxon>
        <taxon>Arthropoda</taxon>
        <taxon>Hexapoda</taxon>
        <taxon>Insecta</taxon>
        <taxon>Pterygota</taxon>
        <taxon>Neoptera</taxon>
        <taxon>Paraneoptera</taxon>
        <taxon>Thysanoptera</taxon>
        <taxon>Terebrantia</taxon>
        <taxon>Thripoidea</taxon>
        <taxon>Thripidae</taxon>
        <taxon>Frankliniella</taxon>
    </lineage>
</organism>
<dbReference type="EMBL" id="JAHWGI010000943">
    <property type="protein sequence ID" value="KAK3918483.1"/>
    <property type="molecule type" value="Genomic_DNA"/>
</dbReference>
<reference evidence="1" key="1">
    <citation type="submission" date="2021-07" db="EMBL/GenBank/DDBJ databases">
        <authorList>
            <person name="Catto M.A."/>
            <person name="Jacobson A."/>
            <person name="Kennedy G."/>
            <person name="Labadie P."/>
            <person name="Hunt B.G."/>
            <person name="Srinivasan R."/>
        </authorList>
    </citation>
    <scope>NUCLEOTIDE SEQUENCE</scope>
    <source>
        <strain evidence="1">PL_HMW_Pooled</strain>
        <tissue evidence="1">Head</tissue>
    </source>
</reference>
<dbReference type="AlphaFoldDB" id="A0AAE1LG55"/>
<reference evidence="1" key="2">
    <citation type="journal article" date="2023" name="BMC Genomics">
        <title>Pest status, molecular evolution, and epigenetic factors derived from the genome assembly of Frankliniella fusca, a thysanopteran phytovirus vector.</title>
        <authorList>
            <person name="Catto M.A."/>
            <person name="Labadie P.E."/>
            <person name="Jacobson A.L."/>
            <person name="Kennedy G.G."/>
            <person name="Srinivasan R."/>
            <person name="Hunt B.G."/>
        </authorList>
    </citation>
    <scope>NUCLEOTIDE SEQUENCE</scope>
    <source>
        <strain evidence="1">PL_HMW_Pooled</strain>
    </source>
</reference>
<sequence length="114" mass="12962">MRDNISGEASSMKFLRTADRSVLGKDQASMVLVSTSLSFVVESHQGRKDKDLECYQSRTSSIFFRKEIFSETEFVFQSNCWANPFPNLPSWLTACTSGYYICDSLYCMACLVSY</sequence>
<name>A0AAE1LG55_9NEOP</name>
<protein>
    <submittedName>
        <fullName evidence="1">Stromal interaction molecule-like protein</fullName>
    </submittedName>
</protein>
<gene>
    <name evidence="1" type="ORF">KUF71_007743</name>
</gene>
<comment type="caution">
    <text evidence="1">The sequence shown here is derived from an EMBL/GenBank/DDBJ whole genome shotgun (WGS) entry which is preliminary data.</text>
</comment>
<accession>A0AAE1LG55</accession>
<proteinExistence type="predicted"/>
<dbReference type="Proteomes" id="UP001219518">
    <property type="component" value="Unassembled WGS sequence"/>
</dbReference>